<keyword evidence="6" id="KW-1185">Reference proteome</keyword>
<dbReference type="EC" id="2.5.1.90" evidence="5"/>
<dbReference type="GO" id="GO:0106350">
    <property type="term" value="F:all-trans-octaprenyl-diphosphate synthase activity"/>
    <property type="evidence" value="ECO:0007669"/>
    <property type="project" value="UniProtKB-EC"/>
</dbReference>
<dbReference type="AlphaFoldDB" id="A0A378KTV8"/>
<accession>A0A378KTV8</accession>
<gene>
    <name evidence="5" type="primary">ispB_2</name>
    <name evidence="4" type="synonym">ispB_1</name>
    <name evidence="4" type="ORF">Lqua_0244</name>
    <name evidence="5" type="ORF">NCTC12376_00710</name>
</gene>
<dbReference type="OrthoDB" id="9805316at2"/>
<dbReference type="GO" id="GO:0046872">
    <property type="term" value="F:metal ion binding"/>
    <property type="evidence" value="ECO:0007669"/>
    <property type="project" value="UniProtKB-KW"/>
</dbReference>
<dbReference type="SUPFAM" id="SSF48576">
    <property type="entry name" value="Terpenoid synthases"/>
    <property type="match status" value="1"/>
</dbReference>
<dbReference type="InterPro" id="IPR033749">
    <property type="entry name" value="Polyprenyl_synt_CS"/>
</dbReference>
<keyword evidence="1" id="KW-0479">Metal-binding</keyword>
<protein>
    <submittedName>
        <fullName evidence="5">Octaprenyl-diphosphate synthase</fullName>
        <ecNumber evidence="5">2.5.1.-</ecNumber>
        <ecNumber evidence="5">2.5.1.90</ecNumber>
    </submittedName>
</protein>
<dbReference type="InterPro" id="IPR023374">
    <property type="entry name" value="AttH-like_dom_sf"/>
</dbReference>
<evidence type="ECO:0000256" key="1">
    <source>
        <dbReference type="ARBA" id="ARBA00022723"/>
    </source>
</evidence>
<dbReference type="Pfam" id="PF17186">
    <property type="entry name" value="Lipocalin_9"/>
    <property type="match status" value="1"/>
</dbReference>
<proteinExistence type="predicted"/>
<dbReference type="PANTHER" id="PTHR12001:SF44">
    <property type="entry name" value="GERANYLGERANYL PYROPHOSPHATE SYNTHASE"/>
    <property type="match status" value="1"/>
</dbReference>
<dbReference type="Gene3D" id="1.10.600.10">
    <property type="entry name" value="Farnesyl Diphosphate Synthase"/>
    <property type="match status" value="1"/>
</dbReference>
<organism evidence="5 7">
    <name type="scientific">Legionella quateirensis</name>
    <dbReference type="NCBI Taxonomy" id="45072"/>
    <lineage>
        <taxon>Bacteria</taxon>
        <taxon>Pseudomonadati</taxon>
        <taxon>Pseudomonadota</taxon>
        <taxon>Gammaproteobacteria</taxon>
        <taxon>Legionellales</taxon>
        <taxon>Legionellaceae</taxon>
        <taxon>Legionella</taxon>
    </lineage>
</organism>
<evidence type="ECO:0000256" key="2">
    <source>
        <dbReference type="ARBA" id="ARBA00022842"/>
    </source>
</evidence>
<dbReference type="STRING" id="45072.Lqua_0244"/>
<dbReference type="Gene3D" id="2.40.370.10">
    <property type="entry name" value="AttH-like domain"/>
    <property type="match status" value="2"/>
</dbReference>
<dbReference type="GO" id="GO:0008299">
    <property type="term" value="P:isoprenoid biosynthetic process"/>
    <property type="evidence" value="ECO:0007669"/>
    <property type="project" value="InterPro"/>
</dbReference>
<evidence type="ECO:0000259" key="3">
    <source>
        <dbReference type="Pfam" id="PF07143"/>
    </source>
</evidence>
<dbReference type="InterPro" id="IPR000092">
    <property type="entry name" value="Polyprenyl_synt"/>
</dbReference>
<dbReference type="PANTHER" id="PTHR12001">
    <property type="entry name" value="GERANYLGERANYL PYROPHOSPHATE SYNTHASE"/>
    <property type="match status" value="1"/>
</dbReference>
<dbReference type="Proteomes" id="UP000054639">
    <property type="component" value="Unassembled WGS sequence"/>
</dbReference>
<evidence type="ECO:0000313" key="6">
    <source>
        <dbReference type="Proteomes" id="UP000054639"/>
    </source>
</evidence>
<dbReference type="EC" id="2.5.1.-" evidence="5"/>
<dbReference type="InterPro" id="IPR010791">
    <property type="entry name" value="AttH_dom"/>
</dbReference>
<dbReference type="Proteomes" id="UP000254230">
    <property type="component" value="Unassembled WGS sequence"/>
</dbReference>
<reference evidence="5 7" key="2">
    <citation type="submission" date="2018-06" db="EMBL/GenBank/DDBJ databases">
        <authorList>
            <consortium name="Pathogen Informatics"/>
            <person name="Doyle S."/>
        </authorList>
    </citation>
    <scope>NUCLEOTIDE SEQUENCE [LARGE SCALE GENOMIC DNA]</scope>
    <source>
        <strain evidence="5 7">NCTC12376</strain>
    </source>
</reference>
<evidence type="ECO:0000313" key="5">
    <source>
        <dbReference type="EMBL" id="STY16917.1"/>
    </source>
</evidence>
<name>A0A378KTV8_9GAMM</name>
<dbReference type="PROSITE" id="PS00723">
    <property type="entry name" value="POLYPRENYL_SYNTHASE_1"/>
    <property type="match status" value="1"/>
</dbReference>
<dbReference type="Pfam" id="PF07143">
    <property type="entry name" value="CrtC"/>
    <property type="match status" value="1"/>
</dbReference>
<dbReference type="Pfam" id="PF00348">
    <property type="entry name" value="polyprenyl_synt"/>
    <property type="match status" value="1"/>
</dbReference>
<keyword evidence="2" id="KW-0460">Magnesium</keyword>
<feature type="domain" description="AttH" evidence="3">
    <location>
        <begin position="28"/>
        <end position="230"/>
    </location>
</feature>
<reference evidence="4 6" key="1">
    <citation type="submission" date="2015-11" db="EMBL/GenBank/DDBJ databases">
        <title>Genomic analysis of 38 Legionella species identifies large and diverse effector repertoires.</title>
        <authorList>
            <person name="Burstein D."/>
            <person name="Amaro F."/>
            <person name="Zusman T."/>
            <person name="Lifshitz Z."/>
            <person name="Cohen O."/>
            <person name="Gilbert J.A."/>
            <person name="Pupko T."/>
            <person name="Shuman H.A."/>
            <person name="Segal G."/>
        </authorList>
    </citation>
    <scope>NUCLEOTIDE SEQUENCE [LARGE SCALE GENOMIC DNA]</scope>
    <source>
        <strain evidence="4 6">ATCC 49507</strain>
    </source>
</reference>
<dbReference type="InterPro" id="IPR008949">
    <property type="entry name" value="Isoprenoid_synthase_dom_sf"/>
</dbReference>
<evidence type="ECO:0000313" key="4">
    <source>
        <dbReference type="EMBL" id="KTD54737.1"/>
    </source>
</evidence>
<evidence type="ECO:0000313" key="7">
    <source>
        <dbReference type="Proteomes" id="UP000254230"/>
    </source>
</evidence>
<dbReference type="RefSeq" id="WP_058472502.1">
    <property type="nucleotide sequence ID" value="NZ_CAAAIL010000014.1"/>
</dbReference>
<dbReference type="EMBL" id="UGOW01000001">
    <property type="protein sequence ID" value="STY16917.1"/>
    <property type="molecule type" value="Genomic_DNA"/>
</dbReference>
<dbReference type="PROSITE" id="PS00444">
    <property type="entry name" value="POLYPRENYL_SYNTHASE_2"/>
    <property type="match status" value="1"/>
</dbReference>
<sequence length="738" mass="83606">MHQIPKDWPLEGTIDLLTHDNPHQSSDTEWWYFNTHITASNGQDFSIFACFFMKRNPFSIEEYTYSSLWALSDLNNQKYHTASFIDKDTPSICLAKLETYNPDDPSLKLALMDVLNKEKIPTDDALISSPITVSTNPLHLNFGDLSLIKQMDGSYLLNAHNKQDQISCTLLFEPQMEAVRQGKNGVISGPNKEHMFYYFIPKCTVQGEIQFANQSLEITHGEGWFDHEFGIETCDNPAEQINAKISWTWMSIHLNNNYDISLYSLYDTDTQTPHSLFCTVIDPSGNQKFYDTTQLHVLSTWNSMRTFSEYGNSWKLQIPELELTLEIIAEFEDQEFITLIAYPCFWEGRCTVKGTHQSQWVTGLAYVEQTNLKPVRVIDDFFSSVSDAVSKEIEQLLPLVPDYKAMLDLIASEENAHLMDGVDLNQVIRTIISPIRTISDRAGKRWRSYALAACCNLVGGDFSRFQPWLAVPELIHTGSLIIDDIQDKSPIRRGGPACHIIYGEPHAINAGTLAYGLFHIVLKQTPLSSEDRCKVYELYFDTFRAAHTGQAIDIEGHINLMAESIKSNDYRKLQNHVLATHRLKSAVPAASLAQMGAILGNGTKEQITILGHFFESVGIAFQIMDDVLNLRGFKNNLKCLAEDLAAGKVTYPIAKSLEYLNTEQSQRIWEVLAYGSKDNKAHQAVIELLESCGALEACCSDARKLVDVAWTNLDAHFIESHTKMMLHAFSYYVINRYY</sequence>
<dbReference type="SUPFAM" id="SSF159245">
    <property type="entry name" value="AttH-like"/>
    <property type="match status" value="1"/>
</dbReference>
<keyword evidence="5" id="KW-0808">Transferase</keyword>
<dbReference type="EMBL" id="LNYR01000002">
    <property type="protein sequence ID" value="KTD54737.1"/>
    <property type="molecule type" value="Genomic_DNA"/>
</dbReference>